<accession>A0A2S6NC01</accession>
<feature type="compositionally biased region" description="Basic residues" evidence="1">
    <location>
        <begin position="117"/>
        <end position="127"/>
    </location>
</feature>
<feature type="region of interest" description="Disordered" evidence="1">
    <location>
        <begin position="115"/>
        <end position="175"/>
    </location>
</feature>
<feature type="region of interest" description="Disordered" evidence="1">
    <location>
        <begin position="77"/>
        <end position="97"/>
    </location>
</feature>
<dbReference type="Proteomes" id="UP000239089">
    <property type="component" value="Unassembled WGS sequence"/>
</dbReference>
<organism evidence="3 4">
    <name type="scientific">Rhodoblastus sphagnicola</name>
    <dbReference type="NCBI Taxonomy" id="333368"/>
    <lineage>
        <taxon>Bacteria</taxon>
        <taxon>Pseudomonadati</taxon>
        <taxon>Pseudomonadota</taxon>
        <taxon>Alphaproteobacteria</taxon>
        <taxon>Hyphomicrobiales</taxon>
        <taxon>Rhodoblastaceae</taxon>
        <taxon>Rhodoblastus</taxon>
    </lineage>
</organism>
<gene>
    <name evidence="3" type="ORF">CCR94_06705</name>
</gene>
<comment type="caution">
    <text evidence="3">The sequence shown here is derived from an EMBL/GenBank/DDBJ whole genome shotgun (WGS) entry which is preliminary data.</text>
</comment>
<evidence type="ECO:0000256" key="2">
    <source>
        <dbReference type="SAM" id="SignalP"/>
    </source>
</evidence>
<feature type="signal peptide" evidence="2">
    <location>
        <begin position="1"/>
        <end position="45"/>
    </location>
</feature>
<dbReference type="RefSeq" id="WP_104507110.1">
    <property type="nucleotide sequence ID" value="NZ_JACIGC010000008.1"/>
</dbReference>
<dbReference type="AlphaFoldDB" id="A0A2S6NC01"/>
<evidence type="ECO:0008006" key="5">
    <source>
        <dbReference type="Google" id="ProtNLM"/>
    </source>
</evidence>
<evidence type="ECO:0000256" key="1">
    <source>
        <dbReference type="SAM" id="MobiDB-lite"/>
    </source>
</evidence>
<dbReference type="InterPro" id="IPR018759">
    <property type="entry name" value="BBP2_2"/>
</dbReference>
<dbReference type="OrthoDB" id="7398962at2"/>
<evidence type="ECO:0000313" key="3">
    <source>
        <dbReference type="EMBL" id="PPQ32111.1"/>
    </source>
</evidence>
<reference evidence="3 4" key="1">
    <citation type="journal article" date="2018" name="Arch. Microbiol.">
        <title>New insights into the metabolic potential of the phototrophic purple bacterium Rhodopila globiformis DSM 161(T) from its draft genome sequence and evidence for a vanadium-dependent nitrogenase.</title>
        <authorList>
            <person name="Imhoff J.F."/>
            <person name="Rahn T."/>
            <person name="Kunzel S."/>
            <person name="Neulinger S.C."/>
        </authorList>
    </citation>
    <scope>NUCLEOTIDE SEQUENCE [LARGE SCALE GENOMIC DNA]</scope>
    <source>
        <strain evidence="3 4">DSM 16996</strain>
    </source>
</reference>
<name>A0A2S6NC01_9HYPH</name>
<keyword evidence="2" id="KW-0732">Signal</keyword>
<feature type="chain" id="PRO_5043983050" description="Outer membrane beta-barrel protein" evidence="2">
    <location>
        <begin position="46"/>
        <end position="570"/>
    </location>
</feature>
<evidence type="ECO:0000313" key="4">
    <source>
        <dbReference type="Proteomes" id="UP000239089"/>
    </source>
</evidence>
<keyword evidence="4" id="KW-1185">Reference proteome</keyword>
<protein>
    <recommendedName>
        <fullName evidence="5">Outer membrane beta-barrel protein</fullName>
    </recommendedName>
</protein>
<feature type="compositionally biased region" description="Low complexity" evidence="1">
    <location>
        <begin position="165"/>
        <end position="175"/>
    </location>
</feature>
<proteinExistence type="predicted"/>
<sequence>MSRLGVIARRSCEVHLFGFSRRVHRPAFAALLAAAPLCMAATAFAQEAAPLPPPVGSRVDPTAPASVKGAVQLDNSFQETKPEGQPDLPGDDLGGRFSPDAVELRIPSAAANYGKPVIKKPGRKPPKKLPYPALQPLAPYPTSAEARRVRKQDRAALPSDPDYIAPAPTTAGLAPLPVKPRPKIEDEPFAPVGIDAGLLRVKPYVESDIGFSDNPNLAAGRSIRGSVFAREELGMSADSDWSNHAFTGDLRLGYNDYFNAHQADAPDGQGKFLARIDVARDLKINVDGKFSLTTQTSSSPNLNNNGQSTALSTRPIIVVFGGGLGVTKTFNRLELTLRGSVERDYWQDARFADGSIQPLSRDSYNDYGLTGRAAYELTPGVKPFVEATVDTRSHDSLIGSSGYMRDSDGVLARAGTTFELTRLLTGDIDAGYGERKYQDSRLSQLRGALFDSSLVWAVTPLTKVTLRGATSLDETTLAGSPGAVTRVGSLEVSHALLRSLTLTATGSIQDSRYQAVNIDQTLYQTGLQAEYHLSRSIVLKGSFTHQRMLSNQAGTDYTANVVMVGLRLQR</sequence>
<dbReference type="EMBL" id="NHSJ01000043">
    <property type="protein sequence ID" value="PPQ32111.1"/>
    <property type="molecule type" value="Genomic_DNA"/>
</dbReference>
<feature type="compositionally biased region" description="Low complexity" evidence="1">
    <location>
        <begin position="130"/>
        <end position="141"/>
    </location>
</feature>
<dbReference type="Pfam" id="PF10082">
    <property type="entry name" value="BBP2_2"/>
    <property type="match status" value="1"/>
</dbReference>